<keyword evidence="3" id="KW-0963">Cytoplasm</keyword>
<keyword evidence="10" id="KW-0804">Transcription</keyword>
<dbReference type="SUPFAM" id="SSF46785">
    <property type="entry name" value="Winged helix' DNA-binding domain"/>
    <property type="match status" value="1"/>
</dbReference>
<dbReference type="EMBL" id="JADMLG010000009">
    <property type="protein sequence ID" value="MBH0779137.1"/>
    <property type="molecule type" value="Genomic_DNA"/>
</dbReference>
<dbReference type="InterPro" id="IPR036388">
    <property type="entry name" value="WH-like_DNA-bd_sf"/>
</dbReference>
<dbReference type="PANTHER" id="PTHR33202">
    <property type="entry name" value="ZINC UPTAKE REGULATION PROTEIN"/>
    <property type="match status" value="1"/>
</dbReference>
<dbReference type="GO" id="GO:0045892">
    <property type="term" value="P:negative regulation of DNA-templated transcription"/>
    <property type="evidence" value="ECO:0007669"/>
    <property type="project" value="TreeGrafter"/>
</dbReference>
<evidence type="ECO:0000256" key="2">
    <source>
        <dbReference type="ARBA" id="ARBA00007957"/>
    </source>
</evidence>
<dbReference type="GO" id="GO:0008270">
    <property type="term" value="F:zinc ion binding"/>
    <property type="evidence" value="ECO:0007669"/>
    <property type="project" value="TreeGrafter"/>
</dbReference>
<protein>
    <submittedName>
        <fullName evidence="12">Transcriptional repressor</fullName>
    </submittedName>
</protein>
<dbReference type="Pfam" id="PF01475">
    <property type="entry name" value="FUR"/>
    <property type="match status" value="1"/>
</dbReference>
<evidence type="ECO:0000313" key="13">
    <source>
        <dbReference type="Proteomes" id="UP000655751"/>
    </source>
</evidence>
<evidence type="ECO:0000256" key="7">
    <source>
        <dbReference type="ARBA" id="ARBA00023004"/>
    </source>
</evidence>
<evidence type="ECO:0000256" key="4">
    <source>
        <dbReference type="ARBA" id="ARBA00022491"/>
    </source>
</evidence>
<comment type="caution">
    <text evidence="12">The sequence shown here is derived from an EMBL/GenBank/DDBJ whole genome shotgun (WGS) entry which is preliminary data.</text>
</comment>
<evidence type="ECO:0000256" key="3">
    <source>
        <dbReference type="ARBA" id="ARBA00022490"/>
    </source>
</evidence>
<dbReference type="InterPro" id="IPR036390">
    <property type="entry name" value="WH_DNA-bd_sf"/>
</dbReference>
<dbReference type="RefSeq" id="WP_196151429.1">
    <property type="nucleotide sequence ID" value="NZ_JADMLG010000009.1"/>
</dbReference>
<feature type="binding site" evidence="11">
    <location>
        <position position="99"/>
    </location>
    <ligand>
        <name>Zn(2+)</name>
        <dbReference type="ChEBI" id="CHEBI:29105"/>
    </ligand>
</feature>
<proteinExistence type="inferred from homology"/>
<keyword evidence="13" id="KW-1185">Reference proteome</keyword>
<comment type="cofactor">
    <cofactor evidence="11">
        <name>Zn(2+)</name>
        <dbReference type="ChEBI" id="CHEBI:29105"/>
    </cofactor>
    <text evidence="11">Binds 1 zinc ion per subunit.</text>
</comment>
<dbReference type="GO" id="GO:0003700">
    <property type="term" value="F:DNA-binding transcription factor activity"/>
    <property type="evidence" value="ECO:0007669"/>
    <property type="project" value="InterPro"/>
</dbReference>
<evidence type="ECO:0000256" key="11">
    <source>
        <dbReference type="PIRSR" id="PIRSR602481-1"/>
    </source>
</evidence>
<keyword evidence="5 11" id="KW-0479">Metal-binding</keyword>
<evidence type="ECO:0000256" key="1">
    <source>
        <dbReference type="ARBA" id="ARBA00004496"/>
    </source>
</evidence>
<evidence type="ECO:0000313" key="12">
    <source>
        <dbReference type="EMBL" id="MBH0779137.1"/>
    </source>
</evidence>
<keyword evidence="4" id="KW-0678">Repressor</keyword>
<dbReference type="InterPro" id="IPR002481">
    <property type="entry name" value="FUR"/>
</dbReference>
<keyword evidence="6 11" id="KW-0862">Zinc</keyword>
<dbReference type="GO" id="GO:0000976">
    <property type="term" value="F:transcription cis-regulatory region binding"/>
    <property type="evidence" value="ECO:0007669"/>
    <property type="project" value="TreeGrafter"/>
</dbReference>
<evidence type="ECO:0000256" key="8">
    <source>
        <dbReference type="ARBA" id="ARBA00023015"/>
    </source>
</evidence>
<evidence type="ECO:0000256" key="10">
    <source>
        <dbReference type="ARBA" id="ARBA00023163"/>
    </source>
</evidence>
<sequence length="145" mass="15198">MREKGESGGGDPRGRLQEAGLRVTAPRVAVLNAVAAHPHSDADRVAAAVRTAIGSVSTQAVYDVLRACVTAGLLRRIEPAGSPALYETRTGDNHHHLVCRGCDAVVDVDCVVGAMPCLDPGDSHGFAVDEAEVVFWGLCPTCRAR</sequence>
<feature type="binding site" evidence="11">
    <location>
        <position position="142"/>
    </location>
    <ligand>
        <name>Zn(2+)</name>
        <dbReference type="ChEBI" id="CHEBI:29105"/>
    </ligand>
</feature>
<dbReference type="PANTHER" id="PTHR33202:SF18">
    <property type="entry name" value="TRANSCRIPTIONAL REGULATOR FURA"/>
    <property type="match status" value="1"/>
</dbReference>
<dbReference type="AlphaFoldDB" id="A0A931N4W6"/>
<evidence type="ECO:0000256" key="5">
    <source>
        <dbReference type="ARBA" id="ARBA00022723"/>
    </source>
</evidence>
<keyword evidence="9" id="KW-0238">DNA-binding</keyword>
<evidence type="ECO:0000256" key="9">
    <source>
        <dbReference type="ARBA" id="ARBA00023125"/>
    </source>
</evidence>
<dbReference type="Gene3D" id="3.30.1490.190">
    <property type="match status" value="1"/>
</dbReference>
<keyword evidence="7" id="KW-0408">Iron</keyword>
<dbReference type="GO" id="GO:1900376">
    <property type="term" value="P:regulation of secondary metabolite biosynthetic process"/>
    <property type="evidence" value="ECO:0007669"/>
    <property type="project" value="TreeGrafter"/>
</dbReference>
<dbReference type="Gene3D" id="1.10.10.10">
    <property type="entry name" value="Winged helix-like DNA-binding domain superfamily/Winged helix DNA-binding domain"/>
    <property type="match status" value="1"/>
</dbReference>
<accession>A0A931N4W6</accession>
<gene>
    <name evidence="12" type="ORF">IT779_22970</name>
</gene>
<organism evidence="12 13">
    <name type="scientific">Nocardia bovistercoris</name>
    <dbReference type="NCBI Taxonomy" id="2785916"/>
    <lineage>
        <taxon>Bacteria</taxon>
        <taxon>Bacillati</taxon>
        <taxon>Actinomycetota</taxon>
        <taxon>Actinomycetes</taxon>
        <taxon>Mycobacteriales</taxon>
        <taxon>Nocardiaceae</taxon>
        <taxon>Nocardia</taxon>
    </lineage>
</organism>
<dbReference type="InterPro" id="IPR043135">
    <property type="entry name" value="Fur_C"/>
</dbReference>
<dbReference type="GO" id="GO:0005737">
    <property type="term" value="C:cytoplasm"/>
    <property type="evidence" value="ECO:0007669"/>
    <property type="project" value="UniProtKB-SubCell"/>
</dbReference>
<comment type="subcellular location">
    <subcellularLocation>
        <location evidence="1">Cytoplasm</location>
    </subcellularLocation>
</comment>
<feature type="binding site" evidence="11">
    <location>
        <position position="139"/>
    </location>
    <ligand>
        <name>Zn(2+)</name>
        <dbReference type="ChEBI" id="CHEBI:29105"/>
    </ligand>
</feature>
<keyword evidence="8" id="KW-0805">Transcription regulation</keyword>
<evidence type="ECO:0000256" key="6">
    <source>
        <dbReference type="ARBA" id="ARBA00022833"/>
    </source>
</evidence>
<dbReference type="Proteomes" id="UP000655751">
    <property type="component" value="Unassembled WGS sequence"/>
</dbReference>
<feature type="binding site" evidence="11">
    <location>
        <position position="102"/>
    </location>
    <ligand>
        <name>Zn(2+)</name>
        <dbReference type="ChEBI" id="CHEBI:29105"/>
    </ligand>
</feature>
<name>A0A931N4W6_9NOCA</name>
<comment type="similarity">
    <text evidence="2">Belongs to the Fur family.</text>
</comment>
<reference evidence="12" key="1">
    <citation type="submission" date="2020-11" db="EMBL/GenBank/DDBJ databases">
        <title>Nocardia NEAU-351.nov., a novel actinomycete isolated from the cow dung.</title>
        <authorList>
            <person name="Zhang X."/>
        </authorList>
    </citation>
    <scope>NUCLEOTIDE SEQUENCE</scope>
    <source>
        <strain evidence="12">NEAU-351</strain>
    </source>
</reference>